<dbReference type="KEGG" id="pzu:PHZ_c2070"/>
<comment type="similarity">
    <text evidence="2 6">Belongs to the dTDP-4-dehydrorhamnose reductase family.</text>
</comment>
<dbReference type="InterPro" id="IPR036291">
    <property type="entry name" value="NAD(P)-bd_dom_sf"/>
</dbReference>
<dbReference type="SUPFAM" id="SSF51445">
    <property type="entry name" value="(Trans)glycosidases"/>
    <property type="match status" value="1"/>
</dbReference>
<keyword evidence="6" id="KW-0521">NADP</keyword>
<evidence type="ECO:0000256" key="5">
    <source>
        <dbReference type="ARBA" id="ARBA00048200"/>
    </source>
</evidence>
<dbReference type="Gene3D" id="3.40.50.720">
    <property type="entry name" value="NAD(P)-binding Rossmann-like Domain"/>
    <property type="match status" value="1"/>
</dbReference>
<dbReference type="Proteomes" id="UP000001868">
    <property type="component" value="Chromosome"/>
</dbReference>
<dbReference type="GO" id="GO:0005975">
    <property type="term" value="P:carbohydrate metabolic process"/>
    <property type="evidence" value="ECO:0007669"/>
    <property type="project" value="InterPro"/>
</dbReference>
<dbReference type="PANTHER" id="PTHR10491:SF4">
    <property type="entry name" value="METHIONINE ADENOSYLTRANSFERASE 2 SUBUNIT BETA"/>
    <property type="match status" value="1"/>
</dbReference>
<dbReference type="Pfam" id="PF04321">
    <property type="entry name" value="RmlD_sub_bind"/>
    <property type="match status" value="1"/>
</dbReference>
<dbReference type="STRING" id="450851.PHZ_c2070"/>
<dbReference type="EMBL" id="CP000747">
    <property type="protein sequence ID" value="ACG78481.1"/>
    <property type="molecule type" value="Genomic_DNA"/>
</dbReference>
<dbReference type="GO" id="GO:0005829">
    <property type="term" value="C:cytosol"/>
    <property type="evidence" value="ECO:0007669"/>
    <property type="project" value="TreeGrafter"/>
</dbReference>
<feature type="domain" description="RmlD-like substrate binding" evidence="7">
    <location>
        <begin position="487"/>
        <end position="742"/>
    </location>
</feature>
<dbReference type="UniPathway" id="UPA00124"/>
<dbReference type="GO" id="GO:0008831">
    <property type="term" value="F:dTDP-4-dehydrorhamnose reductase activity"/>
    <property type="evidence" value="ECO:0007669"/>
    <property type="project" value="UniProtKB-EC"/>
</dbReference>
<dbReference type="HOGENOM" id="CLU_023233_0_0_5"/>
<gene>
    <name evidence="8" type="ordered locus">PHZ_c2070</name>
</gene>
<name>B4RE48_PHEZH</name>
<reference evidence="8 9" key="1">
    <citation type="journal article" date="2008" name="BMC Genomics">
        <title>Complete genome of Phenylobacterium zucineum - a novel facultative intracellular bacterium isolated from human erythroleukemia cell line K562.</title>
        <authorList>
            <person name="Luo Y."/>
            <person name="Xu X."/>
            <person name="Ding Z."/>
            <person name="Liu Z."/>
            <person name="Zhang B."/>
            <person name="Yan Z."/>
            <person name="Sun J."/>
            <person name="Hu S."/>
            <person name="Hu X."/>
        </authorList>
    </citation>
    <scope>NUCLEOTIDE SEQUENCE [LARGE SCALE GENOMIC DNA]</scope>
    <source>
        <strain evidence="8 9">HLK1</strain>
    </source>
</reference>
<evidence type="ECO:0000256" key="4">
    <source>
        <dbReference type="ARBA" id="ARBA00017099"/>
    </source>
</evidence>
<dbReference type="eggNOG" id="COG2723">
    <property type="taxonomic scope" value="Bacteria"/>
</dbReference>
<comment type="pathway">
    <text evidence="1 6">Carbohydrate biosynthesis; dTDP-L-rhamnose biosynthesis.</text>
</comment>
<dbReference type="CAZy" id="GH1">
    <property type="family name" value="Glycoside Hydrolase Family 1"/>
</dbReference>
<dbReference type="Gene3D" id="3.20.20.80">
    <property type="entry name" value="Glycosidases"/>
    <property type="match status" value="1"/>
</dbReference>
<keyword evidence="9" id="KW-1185">Reference proteome</keyword>
<dbReference type="Pfam" id="PF00232">
    <property type="entry name" value="Glyco_hydro_1"/>
    <property type="match status" value="1"/>
</dbReference>
<organism evidence="8 9">
    <name type="scientific">Phenylobacterium zucineum (strain HLK1)</name>
    <dbReference type="NCBI Taxonomy" id="450851"/>
    <lineage>
        <taxon>Bacteria</taxon>
        <taxon>Pseudomonadati</taxon>
        <taxon>Pseudomonadota</taxon>
        <taxon>Alphaproteobacteria</taxon>
        <taxon>Caulobacterales</taxon>
        <taxon>Caulobacteraceae</taxon>
        <taxon>Phenylobacterium</taxon>
    </lineage>
</organism>
<protein>
    <recommendedName>
        <fullName evidence="4 6">dTDP-4-dehydrorhamnose reductase</fullName>
        <ecNumber evidence="3 6">1.1.1.133</ecNumber>
    </recommendedName>
</protein>
<evidence type="ECO:0000256" key="2">
    <source>
        <dbReference type="ARBA" id="ARBA00010944"/>
    </source>
</evidence>
<dbReference type="InterPro" id="IPR001360">
    <property type="entry name" value="Glyco_hydro_1"/>
</dbReference>
<dbReference type="CDD" id="cd05254">
    <property type="entry name" value="dTDP_HR_like_SDR_e"/>
    <property type="match status" value="1"/>
</dbReference>
<comment type="catalytic activity">
    <reaction evidence="5 6">
        <text>dTDP-beta-L-rhamnose + NADP(+) = dTDP-4-dehydro-beta-L-rhamnose + NADPH + H(+)</text>
        <dbReference type="Rhea" id="RHEA:21796"/>
        <dbReference type="ChEBI" id="CHEBI:15378"/>
        <dbReference type="ChEBI" id="CHEBI:57510"/>
        <dbReference type="ChEBI" id="CHEBI:57783"/>
        <dbReference type="ChEBI" id="CHEBI:58349"/>
        <dbReference type="ChEBI" id="CHEBI:62830"/>
        <dbReference type="EC" id="1.1.1.133"/>
    </reaction>
</comment>
<evidence type="ECO:0000313" key="9">
    <source>
        <dbReference type="Proteomes" id="UP000001868"/>
    </source>
</evidence>
<dbReference type="GO" id="GO:0019305">
    <property type="term" value="P:dTDP-rhamnose biosynthetic process"/>
    <property type="evidence" value="ECO:0007669"/>
    <property type="project" value="UniProtKB-UniPathway"/>
</dbReference>
<dbReference type="Gene3D" id="3.90.25.10">
    <property type="entry name" value="UDP-galactose 4-epimerase, domain 1"/>
    <property type="match status" value="1"/>
</dbReference>
<sequence length="789" mass="86592">MRPIIPAPGRRFQPHSAGWGTIASAAALNRRVVTGKPGSMPTLELWGGHECTVNRVGTAFHDQTVRSGHHDRIEDLDRFAELGLKALRYPVLWERTAPDRPGEHDWRWTDARLARIRELGMRPILGLLHHGSGPRYTSLVDEGFARLFAGYARAAAERYPWARDWTPINEPLTTARFSALYGHWYPHLADEPFFWAALLNQIDGTRLAMREIRKVNPDARLIQTEDLGRTYATRLLAGQAEFENCRRWMTWDLLAGRVTRGHPMFERLAACGFADRLAAIADDPCPPDILGVNHYLTSERFLDHRLDAYPPERHGGNDQTAYADVEAVRVVLPAPGGLEGVLEEAWARYGLPLAVTEAHNGCTREEQVRWLREAWETAERLQGRGVDIRAVTAWALLGTFDWNSLLTRALGHYEVGAFDVRAEPPRPTAIAAELKRLAQGGPPHPGTEGPGWWRRDIRLEFRPVFRHVETPEPRSAWQAGRGARQPLLIVGATGTLGKALARACEWRGIDYRLTSRAELSLDDADSIAAALDGCGPWAVINAAGWVRVDEAEACAADCLAANADGAVRLARICAERGLPLVGYSSDLVFDGSAGRPYVESDPPAPLNVYGESKARAEREVLALGGQALMIRTAAFFSPFDPYNFAAHVVGTLSAGREFVAAEDLVVSPTYVPDLVDASLDLLLDGDAGLRHLANAGEVSWAGFARMIAAELGLDAGRVLGVRADSFGWAAARPQHVPLSTERGRVMPSLENAVARYAAIVREAEFAPEAEAMADLAHPETLVRRGAPPT</sequence>
<evidence type="ECO:0000256" key="3">
    <source>
        <dbReference type="ARBA" id="ARBA00012929"/>
    </source>
</evidence>
<dbReference type="GO" id="GO:0004553">
    <property type="term" value="F:hydrolase activity, hydrolyzing O-glycosyl compounds"/>
    <property type="evidence" value="ECO:0007669"/>
    <property type="project" value="InterPro"/>
</dbReference>
<dbReference type="InterPro" id="IPR029903">
    <property type="entry name" value="RmlD-like-bd"/>
</dbReference>
<dbReference type="AlphaFoldDB" id="B4RE48"/>
<dbReference type="PANTHER" id="PTHR10491">
    <property type="entry name" value="DTDP-4-DEHYDRORHAMNOSE REDUCTASE"/>
    <property type="match status" value="1"/>
</dbReference>
<evidence type="ECO:0000256" key="1">
    <source>
        <dbReference type="ARBA" id="ARBA00004781"/>
    </source>
</evidence>
<evidence type="ECO:0000259" key="7">
    <source>
        <dbReference type="Pfam" id="PF04321"/>
    </source>
</evidence>
<dbReference type="SUPFAM" id="SSF51735">
    <property type="entry name" value="NAD(P)-binding Rossmann-fold domains"/>
    <property type="match status" value="1"/>
</dbReference>
<dbReference type="InterPro" id="IPR005913">
    <property type="entry name" value="dTDP_dehydrorham_reduct"/>
</dbReference>
<comment type="function">
    <text evidence="6">Catalyzes the reduction of dTDP-6-deoxy-L-lyxo-4-hexulose to yield dTDP-L-rhamnose.</text>
</comment>
<comment type="cofactor">
    <cofactor evidence="6">
        <name>Mg(2+)</name>
        <dbReference type="ChEBI" id="CHEBI:18420"/>
    </cofactor>
    <text evidence="6">Binds 1 Mg(2+) ion per monomer.</text>
</comment>
<dbReference type="eggNOG" id="COG1091">
    <property type="taxonomic scope" value="Bacteria"/>
</dbReference>
<dbReference type="EC" id="1.1.1.133" evidence="3 6"/>
<dbReference type="InterPro" id="IPR017853">
    <property type="entry name" value="GH"/>
</dbReference>
<keyword evidence="6" id="KW-0560">Oxidoreductase</keyword>
<evidence type="ECO:0000313" key="8">
    <source>
        <dbReference type="EMBL" id="ACG78481.1"/>
    </source>
</evidence>
<accession>B4RE48</accession>
<evidence type="ECO:0000256" key="6">
    <source>
        <dbReference type="RuleBase" id="RU364082"/>
    </source>
</evidence>
<proteinExistence type="inferred from homology"/>